<feature type="domain" description="Helicase Helix-turn-helix" evidence="1">
    <location>
        <begin position="252"/>
        <end position="340"/>
    </location>
</feature>
<dbReference type="Gene3D" id="1.10.10.1390">
    <property type="entry name" value="ATP-dependent DNA helicase RecQ"/>
    <property type="match status" value="1"/>
</dbReference>
<dbReference type="InterPro" id="IPR008308">
    <property type="entry name" value="YpbB-like"/>
</dbReference>
<dbReference type="Proteomes" id="UP001518925">
    <property type="component" value="Unassembled WGS sequence"/>
</dbReference>
<dbReference type="RefSeq" id="WP_204205383.1">
    <property type="nucleotide sequence ID" value="NZ_JAFELM010000045.1"/>
</dbReference>
<comment type="caution">
    <text evidence="2">The sequence shown here is derived from an EMBL/GenBank/DDBJ whole genome shotgun (WGS) entry which is preliminary data.</text>
</comment>
<sequence>MNYFPLVILYCIKKNKGERSISSIYHLLKGKRSAQTIQDAKLYQTFHLFGVFPLLDRNELEENVFLLQKKCAIESDSDNSFVITKYGEELLTTFSLPSSLNGWKYAQETSIFWGRLSLLVQVCSNLMNHETRYIPISRDVHLLQWVKKYLNNMSFTRNDFSQKLYNEFVNVLENMDEVRASIFVSKLTGHNRIGSTNEQVGEQLSLSSFEVSVLFTSTIHHILALTENEKNKYPLLSNIMGTSHKKLTLTQSTEKTFELVNQGYSIEAIAKIRQLKKNTIEDHIVEIALSDEAFDISPYIKSDTFKQIEECIMRLKTNQLKLIKNSLEIPVGYFEIRLALAKVGSTNAT</sequence>
<accession>A0ABS2DNB2</accession>
<evidence type="ECO:0000313" key="3">
    <source>
        <dbReference type="Proteomes" id="UP001518925"/>
    </source>
</evidence>
<dbReference type="InterPro" id="IPR029491">
    <property type="entry name" value="Helicase_HTH"/>
</dbReference>
<evidence type="ECO:0000313" key="2">
    <source>
        <dbReference type="EMBL" id="MBM6619906.1"/>
    </source>
</evidence>
<dbReference type="EMBL" id="JAFELM010000045">
    <property type="protein sequence ID" value="MBM6619906.1"/>
    <property type="molecule type" value="Genomic_DNA"/>
</dbReference>
<gene>
    <name evidence="2" type="ORF">JR050_19770</name>
</gene>
<reference evidence="2 3" key="1">
    <citation type="submission" date="2021-02" db="EMBL/GenBank/DDBJ databases">
        <title>Bacillus sp. RD4P76, an endophyte from a halophyte.</title>
        <authorList>
            <person name="Sun J.-Q."/>
        </authorList>
    </citation>
    <scope>NUCLEOTIDE SEQUENCE [LARGE SCALE GENOMIC DNA]</scope>
    <source>
        <strain evidence="2 3">RD4P76</strain>
    </source>
</reference>
<name>A0ABS2DNB2_9BACI</name>
<evidence type="ECO:0000259" key="1">
    <source>
        <dbReference type="Pfam" id="PF14493"/>
    </source>
</evidence>
<dbReference type="PIRSF" id="PIRSF021350">
    <property type="entry name" value="UCP021350"/>
    <property type="match status" value="1"/>
</dbReference>
<protein>
    <submittedName>
        <fullName evidence="2">Helix-turn-helix domain-containing protein</fullName>
    </submittedName>
</protein>
<proteinExistence type="predicted"/>
<dbReference type="Pfam" id="PF14493">
    <property type="entry name" value="HTH_40"/>
    <property type="match status" value="1"/>
</dbReference>
<keyword evidence="3" id="KW-1185">Reference proteome</keyword>
<organism evidence="2 3">
    <name type="scientific">Bacillus suaedaesalsae</name>
    <dbReference type="NCBI Taxonomy" id="2810349"/>
    <lineage>
        <taxon>Bacteria</taxon>
        <taxon>Bacillati</taxon>
        <taxon>Bacillota</taxon>
        <taxon>Bacilli</taxon>
        <taxon>Bacillales</taxon>
        <taxon>Bacillaceae</taxon>
        <taxon>Bacillus</taxon>
    </lineage>
</organism>